<dbReference type="EMBL" id="MFZF01000016">
    <property type="protein sequence ID" value="OGK16469.1"/>
    <property type="molecule type" value="Genomic_DNA"/>
</dbReference>
<keyword evidence="3" id="KW-0687">Ribonucleoprotein</keyword>
<evidence type="ECO:0000256" key="6">
    <source>
        <dbReference type="SAM" id="MobiDB-lite"/>
    </source>
</evidence>
<proteinExistence type="inferred from homology"/>
<comment type="similarity">
    <text evidence="1">Belongs to the universal ribosomal protein uL15 family.</text>
</comment>
<dbReference type="GO" id="GO:0022625">
    <property type="term" value="C:cytosolic large ribosomal subunit"/>
    <property type="evidence" value="ECO:0007669"/>
    <property type="project" value="TreeGrafter"/>
</dbReference>
<evidence type="ECO:0000256" key="1">
    <source>
        <dbReference type="ARBA" id="ARBA00007320"/>
    </source>
</evidence>
<dbReference type="GO" id="GO:0003735">
    <property type="term" value="F:structural constituent of ribosome"/>
    <property type="evidence" value="ECO:0007669"/>
    <property type="project" value="InterPro"/>
</dbReference>
<name>A0A1F7GBZ6_9BACT</name>
<feature type="domain" description="Large ribosomal subunit protein uL15/eL18" evidence="7">
    <location>
        <begin position="89"/>
        <end position="146"/>
    </location>
</feature>
<dbReference type="PANTHER" id="PTHR12934:SF11">
    <property type="entry name" value="LARGE RIBOSOMAL SUBUNIT PROTEIN UL15M"/>
    <property type="match status" value="1"/>
</dbReference>
<dbReference type="Pfam" id="PF00828">
    <property type="entry name" value="Ribosomal_L27A"/>
    <property type="match status" value="1"/>
</dbReference>
<evidence type="ECO:0000313" key="8">
    <source>
        <dbReference type="EMBL" id="OGK16469.1"/>
    </source>
</evidence>
<dbReference type="GO" id="GO:0006412">
    <property type="term" value="P:translation"/>
    <property type="evidence" value="ECO:0007669"/>
    <property type="project" value="InterPro"/>
</dbReference>
<sequence length="148" mass="16436">MKSIHTLPKIKMQSRKRLGRGTGSGLGAKSTRGTKRHQHAKEKIPLFFEGGQNKLTKKLPLLRGKGKNKSYFKKPLIIHHDVLNIFSNNMEVTVDALILKKIVDDEASRFGVKIIKGNGKLDRALTVKMQASNSVRVIIEKAGGKVLL</sequence>
<organism evidence="8 9">
    <name type="scientific">Candidatus Roizmanbacteria bacterium RIFCSPHIGHO2_01_FULL_39_12b</name>
    <dbReference type="NCBI Taxonomy" id="1802030"/>
    <lineage>
        <taxon>Bacteria</taxon>
        <taxon>Candidatus Roizmaniibacteriota</taxon>
    </lineage>
</organism>
<dbReference type="Proteomes" id="UP000178372">
    <property type="component" value="Unassembled WGS sequence"/>
</dbReference>
<evidence type="ECO:0000256" key="5">
    <source>
        <dbReference type="RuleBase" id="RU003889"/>
    </source>
</evidence>
<dbReference type="SUPFAM" id="SSF52080">
    <property type="entry name" value="Ribosomal proteins L15p and L18e"/>
    <property type="match status" value="1"/>
</dbReference>
<protein>
    <recommendedName>
        <fullName evidence="4 5">50S ribosomal protein L15</fullName>
    </recommendedName>
</protein>
<evidence type="ECO:0000256" key="3">
    <source>
        <dbReference type="ARBA" id="ARBA00023274"/>
    </source>
</evidence>
<dbReference type="InterPro" id="IPR021131">
    <property type="entry name" value="Ribosomal_uL15/eL18"/>
</dbReference>
<feature type="region of interest" description="Disordered" evidence="6">
    <location>
        <begin position="1"/>
        <end position="39"/>
    </location>
</feature>
<dbReference type="InterPro" id="IPR005749">
    <property type="entry name" value="Ribosomal_uL15_bac-type"/>
</dbReference>
<dbReference type="InterPro" id="IPR036227">
    <property type="entry name" value="Ribosomal_uL15/eL18_sf"/>
</dbReference>
<reference evidence="8 9" key="1">
    <citation type="journal article" date="2016" name="Nat. Commun.">
        <title>Thousands of microbial genomes shed light on interconnected biogeochemical processes in an aquifer system.</title>
        <authorList>
            <person name="Anantharaman K."/>
            <person name="Brown C.T."/>
            <person name="Hug L.A."/>
            <person name="Sharon I."/>
            <person name="Castelle C.J."/>
            <person name="Probst A.J."/>
            <person name="Thomas B.C."/>
            <person name="Singh A."/>
            <person name="Wilkins M.J."/>
            <person name="Karaoz U."/>
            <person name="Brodie E.L."/>
            <person name="Williams K.H."/>
            <person name="Hubbard S.S."/>
            <person name="Banfield J.F."/>
        </authorList>
    </citation>
    <scope>NUCLEOTIDE SEQUENCE [LARGE SCALE GENOMIC DNA]</scope>
</reference>
<evidence type="ECO:0000313" key="9">
    <source>
        <dbReference type="Proteomes" id="UP000178372"/>
    </source>
</evidence>
<accession>A0A1F7GBZ6</accession>
<evidence type="ECO:0000259" key="7">
    <source>
        <dbReference type="Pfam" id="PF00828"/>
    </source>
</evidence>
<evidence type="ECO:0000256" key="4">
    <source>
        <dbReference type="ARBA" id="ARBA00035497"/>
    </source>
</evidence>
<dbReference type="Gene3D" id="3.100.10.10">
    <property type="match status" value="1"/>
</dbReference>
<comment type="caution">
    <text evidence="8">The sequence shown here is derived from an EMBL/GenBank/DDBJ whole genome shotgun (WGS) entry which is preliminary data.</text>
</comment>
<dbReference type="AlphaFoldDB" id="A0A1F7GBZ6"/>
<dbReference type="PANTHER" id="PTHR12934">
    <property type="entry name" value="50S RIBOSOMAL PROTEIN L15"/>
    <property type="match status" value="1"/>
</dbReference>
<keyword evidence="2" id="KW-0689">Ribosomal protein</keyword>
<evidence type="ECO:0000256" key="2">
    <source>
        <dbReference type="ARBA" id="ARBA00022980"/>
    </source>
</evidence>
<gene>
    <name evidence="8" type="ORF">A2690_03925</name>
</gene>